<organism evidence="2 3">
    <name type="scientific">Erwinia pyri</name>
    <dbReference type="NCBI Taxonomy" id="3062598"/>
    <lineage>
        <taxon>Bacteria</taxon>
        <taxon>Pseudomonadati</taxon>
        <taxon>Pseudomonadota</taxon>
        <taxon>Gammaproteobacteria</taxon>
        <taxon>Enterobacterales</taxon>
        <taxon>Erwiniaceae</taxon>
        <taxon>Erwinia</taxon>
    </lineage>
</organism>
<reference evidence="2 3" key="1">
    <citation type="submission" date="2023-07" db="EMBL/GenBank/DDBJ databases">
        <title>Pathogenic bacteria of pear tree diseases.</title>
        <authorList>
            <person name="Zhang Z."/>
            <person name="He L."/>
            <person name="Huang R."/>
        </authorList>
    </citation>
    <scope>NUCLEOTIDE SEQUENCE [LARGE SCALE GENOMIC DNA]</scope>
    <source>
        <strain evidence="2 3">DE2</strain>
    </source>
</reference>
<dbReference type="Proteomes" id="UP001228139">
    <property type="component" value="Chromosome"/>
</dbReference>
<feature type="region of interest" description="Disordered" evidence="1">
    <location>
        <begin position="1"/>
        <end position="20"/>
    </location>
</feature>
<dbReference type="EMBL" id="CP132353">
    <property type="protein sequence ID" value="WLS78102.1"/>
    <property type="molecule type" value="Genomic_DNA"/>
</dbReference>
<sequence length="54" mass="5900">MSDKSAEDRAQEVETGPFAGWLLTPKQQTFLELCWSDAAENDRDSSPPASQNSG</sequence>
<dbReference type="KEGG" id="epi:Q3V30_16760"/>
<protein>
    <submittedName>
        <fullName evidence="2">Uncharacterized protein</fullName>
    </submittedName>
</protein>
<name>A0AA50DHL9_9GAMM</name>
<gene>
    <name evidence="2" type="ORF">Q3V30_16760</name>
</gene>
<keyword evidence="3" id="KW-1185">Reference proteome</keyword>
<dbReference type="AlphaFoldDB" id="A0AA50DHL9"/>
<evidence type="ECO:0000313" key="3">
    <source>
        <dbReference type="Proteomes" id="UP001228139"/>
    </source>
</evidence>
<proteinExistence type="predicted"/>
<accession>A0AA50DHL9</accession>
<dbReference type="RefSeq" id="WP_306207625.1">
    <property type="nucleotide sequence ID" value="NZ_CP132353.1"/>
</dbReference>
<evidence type="ECO:0000256" key="1">
    <source>
        <dbReference type="SAM" id="MobiDB-lite"/>
    </source>
</evidence>
<feature type="compositionally biased region" description="Basic and acidic residues" evidence="1">
    <location>
        <begin position="1"/>
        <end position="12"/>
    </location>
</feature>
<evidence type="ECO:0000313" key="2">
    <source>
        <dbReference type="EMBL" id="WLS78102.1"/>
    </source>
</evidence>